<dbReference type="PROSITE" id="PS00615">
    <property type="entry name" value="C_TYPE_LECTIN_1"/>
    <property type="match status" value="1"/>
</dbReference>
<dbReference type="SUPFAM" id="SSF56436">
    <property type="entry name" value="C-type lectin-like"/>
    <property type="match status" value="1"/>
</dbReference>
<dbReference type="AlphaFoldDB" id="A0ABD0LL63"/>
<dbReference type="InterPro" id="IPR016187">
    <property type="entry name" value="CTDL_fold"/>
</dbReference>
<evidence type="ECO:0000313" key="3">
    <source>
        <dbReference type="EMBL" id="KAK7500077.1"/>
    </source>
</evidence>
<gene>
    <name evidence="3" type="ORF">BaRGS_00008624</name>
</gene>
<keyword evidence="1" id="KW-1015">Disulfide bond</keyword>
<dbReference type="InterPro" id="IPR018378">
    <property type="entry name" value="C-type_lectin_CS"/>
</dbReference>
<protein>
    <recommendedName>
        <fullName evidence="2">C-type lectin domain-containing protein</fullName>
    </recommendedName>
</protein>
<evidence type="ECO:0000313" key="4">
    <source>
        <dbReference type="Proteomes" id="UP001519460"/>
    </source>
</evidence>
<feature type="domain" description="C-type lectin" evidence="2">
    <location>
        <begin position="61"/>
        <end position="169"/>
    </location>
</feature>
<dbReference type="InterPro" id="IPR001304">
    <property type="entry name" value="C-type_lectin-like"/>
</dbReference>
<dbReference type="InterPro" id="IPR016186">
    <property type="entry name" value="C-type_lectin-like/link_sf"/>
</dbReference>
<dbReference type="InterPro" id="IPR050111">
    <property type="entry name" value="C-type_lectin/snaclec_domain"/>
</dbReference>
<dbReference type="PROSITE" id="PS50041">
    <property type="entry name" value="C_TYPE_LECTIN_2"/>
    <property type="match status" value="1"/>
</dbReference>
<name>A0ABD0LL63_9CAEN</name>
<comment type="caution">
    <text evidence="3">The sequence shown here is derived from an EMBL/GenBank/DDBJ whole genome shotgun (WGS) entry which is preliminary data.</text>
</comment>
<evidence type="ECO:0000256" key="1">
    <source>
        <dbReference type="ARBA" id="ARBA00023157"/>
    </source>
</evidence>
<dbReference type="Gene3D" id="3.10.100.10">
    <property type="entry name" value="Mannose-Binding Protein A, subunit A"/>
    <property type="match status" value="1"/>
</dbReference>
<dbReference type="EMBL" id="JACVVK020000039">
    <property type="protein sequence ID" value="KAK7500077.1"/>
    <property type="molecule type" value="Genomic_DNA"/>
</dbReference>
<dbReference type="PANTHER" id="PTHR22803">
    <property type="entry name" value="MANNOSE, PHOSPHOLIPASE, LECTIN RECEPTOR RELATED"/>
    <property type="match status" value="1"/>
</dbReference>
<proteinExistence type="predicted"/>
<evidence type="ECO:0000259" key="2">
    <source>
        <dbReference type="PROSITE" id="PS50041"/>
    </source>
</evidence>
<accession>A0ABD0LL63</accession>
<sequence>MGSEFLFYNRSSLTDAYQFLFIDEPMHTSRNRESIHIQTGVDKSVLSAGAEGECGAGWTHYGSSCYLLKLDPALWTEAKVICNAVHGHLVEIGSAEENNFLKNLLHDHNVSRAWMGLEDFVVEGEFVWTTSQETPKYTNWDVHQPDDAHSGEDCGEITITGKWNDGPCEGIHHRFICETE</sequence>
<dbReference type="Proteomes" id="UP001519460">
    <property type="component" value="Unassembled WGS sequence"/>
</dbReference>
<organism evidence="3 4">
    <name type="scientific">Batillaria attramentaria</name>
    <dbReference type="NCBI Taxonomy" id="370345"/>
    <lineage>
        <taxon>Eukaryota</taxon>
        <taxon>Metazoa</taxon>
        <taxon>Spiralia</taxon>
        <taxon>Lophotrochozoa</taxon>
        <taxon>Mollusca</taxon>
        <taxon>Gastropoda</taxon>
        <taxon>Caenogastropoda</taxon>
        <taxon>Sorbeoconcha</taxon>
        <taxon>Cerithioidea</taxon>
        <taxon>Batillariidae</taxon>
        <taxon>Batillaria</taxon>
    </lineage>
</organism>
<dbReference type="SMART" id="SM00034">
    <property type="entry name" value="CLECT"/>
    <property type="match status" value="1"/>
</dbReference>
<dbReference type="Pfam" id="PF00059">
    <property type="entry name" value="Lectin_C"/>
    <property type="match status" value="1"/>
</dbReference>
<dbReference type="CDD" id="cd00037">
    <property type="entry name" value="CLECT"/>
    <property type="match status" value="1"/>
</dbReference>
<reference evidence="3 4" key="1">
    <citation type="journal article" date="2023" name="Sci. Data">
        <title>Genome assembly of the Korean intertidal mud-creeper Batillaria attramentaria.</title>
        <authorList>
            <person name="Patra A.K."/>
            <person name="Ho P.T."/>
            <person name="Jun S."/>
            <person name="Lee S.J."/>
            <person name="Kim Y."/>
            <person name="Won Y.J."/>
        </authorList>
    </citation>
    <scope>NUCLEOTIDE SEQUENCE [LARGE SCALE GENOMIC DNA]</scope>
    <source>
        <strain evidence="3">Wonlab-2016</strain>
    </source>
</reference>
<keyword evidence="4" id="KW-1185">Reference proteome</keyword>